<name>A0A6B9VB80_ARAHY</name>
<accession>A0A6B9VB80</accession>
<dbReference type="Proteomes" id="UP000464620">
    <property type="component" value="Chromosome B09"/>
</dbReference>
<dbReference type="EMBL" id="CP031001">
    <property type="protein sequence ID" value="QHN78225.1"/>
    <property type="molecule type" value="Genomic_DNA"/>
</dbReference>
<evidence type="ECO:0000313" key="1">
    <source>
        <dbReference type="EMBL" id="QHN78225.1"/>
    </source>
</evidence>
<gene>
    <name evidence="1" type="ORF">DS421_19g659540</name>
</gene>
<proteinExistence type="predicted"/>
<evidence type="ECO:0000313" key="2">
    <source>
        <dbReference type="Proteomes" id="UP000464620"/>
    </source>
</evidence>
<protein>
    <submittedName>
        <fullName evidence="1">Uncharacterized protein</fullName>
    </submittedName>
</protein>
<sequence length="55" mass="6632">MKVKRRMMMMRVFWSKNLGKDDFKVFLNVRDDFNSKKTSGTNLIFATYLRDDFST</sequence>
<organism evidence="1 2">
    <name type="scientific">Arachis hypogaea</name>
    <name type="common">Peanut</name>
    <dbReference type="NCBI Taxonomy" id="3818"/>
    <lineage>
        <taxon>Eukaryota</taxon>
        <taxon>Viridiplantae</taxon>
        <taxon>Streptophyta</taxon>
        <taxon>Embryophyta</taxon>
        <taxon>Tracheophyta</taxon>
        <taxon>Spermatophyta</taxon>
        <taxon>Magnoliopsida</taxon>
        <taxon>eudicotyledons</taxon>
        <taxon>Gunneridae</taxon>
        <taxon>Pentapetalae</taxon>
        <taxon>rosids</taxon>
        <taxon>fabids</taxon>
        <taxon>Fabales</taxon>
        <taxon>Fabaceae</taxon>
        <taxon>Papilionoideae</taxon>
        <taxon>50 kb inversion clade</taxon>
        <taxon>dalbergioids sensu lato</taxon>
        <taxon>Dalbergieae</taxon>
        <taxon>Pterocarpus clade</taxon>
        <taxon>Arachis</taxon>
    </lineage>
</organism>
<dbReference type="AlphaFoldDB" id="A0A6B9VB80"/>
<reference evidence="1 2" key="1">
    <citation type="submission" date="2020-01" db="EMBL/GenBank/DDBJ databases">
        <title>Genome sequence of Arachis hypogaea, cultivar Shitouqi.</title>
        <authorList>
            <person name="Zhuang W."/>
            <person name="Chen H."/>
            <person name="Varshney R."/>
            <person name="Wang D."/>
            <person name="Ming R."/>
        </authorList>
    </citation>
    <scope>NUCLEOTIDE SEQUENCE [LARGE SCALE GENOMIC DNA]</scope>
    <source>
        <tissue evidence="1">Young leaf</tissue>
    </source>
</reference>